<gene>
    <name evidence="1" type="ORF">SCNRRL3882_0041</name>
</gene>
<proteinExistence type="predicted"/>
<organism evidence="1 2">
    <name type="scientific">Streptomyces chartreusis NRRL 3882</name>
    <dbReference type="NCBI Taxonomy" id="1079985"/>
    <lineage>
        <taxon>Bacteria</taxon>
        <taxon>Bacillati</taxon>
        <taxon>Actinomycetota</taxon>
        <taxon>Actinomycetes</taxon>
        <taxon>Kitasatosporales</taxon>
        <taxon>Streptomycetaceae</taxon>
        <taxon>Streptomyces</taxon>
    </lineage>
</organism>
<dbReference type="OrthoDB" id="4190732at2"/>
<dbReference type="AlphaFoldDB" id="A0A2N9AZR5"/>
<keyword evidence="2" id="KW-1185">Reference proteome</keyword>
<sequence>MKPAQRQRRRPIPDEIIDTPDAVATLDSLKEAMRGGRIVNTGGTACRCFAAAKHEHVPNSETTADQ</sequence>
<dbReference type="EMBL" id="LT963352">
    <property type="protein sequence ID" value="SOR76557.1"/>
    <property type="molecule type" value="Genomic_DNA"/>
</dbReference>
<dbReference type="Proteomes" id="UP000235464">
    <property type="component" value="Chromosome I"/>
</dbReference>
<reference evidence="2" key="1">
    <citation type="submission" date="2017-11" db="EMBL/GenBank/DDBJ databases">
        <authorList>
            <person name="Wibberg D."/>
        </authorList>
    </citation>
    <scope>NUCLEOTIDE SEQUENCE [LARGE SCALE GENOMIC DNA]</scope>
</reference>
<evidence type="ECO:0000313" key="1">
    <source>
        <dbReference type="EMBL" id="SOR76557.1"/>
    </source>
</evidence>
<protein>
    <submittedName>
        <fullName evidence="1">Uncharacterized protein</fullName>
    </submittedName>
</protein>
<dbReference type="RefSeq" id="WP_010042715.1">
    <property type="nucleotide sequence ID" value="NZ_LT962942.1"/>
</dbReference>
<accession>A0A2N9AZR5</accession>
<name>A0A2N9AZR5_STRCX</name>
<evidence type="ECO:0000313" key="2">
    <source>
        <dbReference type="Proteomes" id="UP000235464"/>
    </source>
</evidence>